<keyword evidence="9" id="KW-0378">Hydrolase</keyword>
<feature type="domain" description="Band 7" evidence="8">
    <location>
        <begin position="28"/>
        <end position="190"/>
    </location>
</feature>
<comment type="caution">
    <text evidence="9">The sequence shown here is derived from an EMBL/GenBank/DDBJ whole genome shotgun (WGS) entry which is preliminary data.</text>
</comment>
<dbReference type="InterPro" id="IPR036013">
    <property type="entry name" value="Band_7/SPFH_dom_sf"/>
</dbReference>
<protein>
    <recommendedName>
        <fullName evidence="6">Protein HflC</fullName>
    </recommendedName>
</protein>
<dbReference type="PRINTS" id="PR00721">
    <property type="entry name" value="STOMATIN"/>
</dbReference>
<evidence type="ECO:0000313" key="9">
    <source>
        <dbReference type="EMBL" id="MCJ8498970.1"/>
    </source>
</evidence>
<accession>A0AA41R0H6</accession>
<dbReference type="InterPro" id="IPR001972">
    <property type="entry name" value="Stomatin_HflK_fam"/>
</dbReference>
<gene>
    <name evidence="9" type="primary">hflC</name>
    <name evidence="9" type="ORF">MRX98_00175</name>
</gene>
<proteinExistence type="inferred from homology"/>
<dbReference type="AlphaFoldDB" id="A0AA41R0H6"/>
<dbReference type="PIRSF" id="PIRSF005651">
    <property type="entry name" value="HflC"/>
    <property type="match status" value="1"/>
</dbReference>
<dbReference type="SUPFAM" id="SSF117892">
    <property type="entry name" value="Band 7/SPFH domain"/>
    <property type="match status" value="1"/>
</dbReference>
<keyword evidence="4 7" id="KW-1133">Transmembrane helix</keyword>
<reference evidence="9" key="1">
    <citation type="submission" date="2022-04" db="EMBL/GenBank/DDBJ databases">
        <title>Desulfatitalea alkaliphila sp. nov., a novel anaerobic sulfate-reducing bacterium isolated from terrestrial mud volcano, Taman Peninsula, Russia.</title>
        <authorList>
            <person name="Khomyakova M.A."/>
            <person name="Merkel A.Y."/>
            <person name="Slobodkin A.I."/>
        </authorList>
    </citation>
    <scope>NUCLEOTIDE SEQUENCE</scope>
    <source>
        <strain evidence="9">M08but</strain>
    </source>
</reference>
<dbReference type="GO" id="GO:0016020">
    <property type="term" value="C:membrane"/>
    <property type="evidence" value="ECO:0007669"/>
    <property type="project" value="UniProtKB-SubCell"/>
</dbReference>
<dbReference type="SMART" id="SM00244">
    <property type="entry name" value="PHB"/>
    <property type="match status" value="1"/>
</dbReference>
<keyword evidence="10" id="KW-1185">Reference proteome</keyword>
<name>A0AA41R0H6_9BACT</name>
<evidence type="ECO:0000256" key="2">
    <source>
        <dbReference type="ARBA" id="ARBA00007862"/>
    </source>
</evidence>
<keyword evidence="5 7" id="KW-0472">Membrane</keyword>
<comment type="subcellular location">
    <subcellularLocation>
        <location evidence="1">Membrane</location>
        <topology evidence="1">Single-pass membrane protein</topology>
    </subcellularLocation>
</comment>
<comment type="function">
    <text evidence="6">HflC and HflK could regulate a protease.</text>
</comment>
<dbReference type="InterPro" id="IPR001107">
    <property type="entry name" value="Band_7"/>
</dbReference>
<sequence>MKNQANRLPIPLVAAIVALAVIAVVAVQGIVIVDETNQAIITQFGEYRRTINEAGLHYKIPFIQKVSFLERRMLSSDALSQEYLTLDKKRAVVDHVTRWRIADPLEFFVTVRTEMGAQARLDDIVGSELRRQLAVHNLENVIADDREPIMELIAESSRLEAKRFGIHVVDVRIKRADLPPAVQQSVFQRMEAERKRESARYRAEGEERGALIRAEAERERTVILADAQEAAQTLRGEGDAQAIAIYAEAFNQDPEFYAFTRRLEAYEKLLGEKDILVLDSNSDFFKYLVSHEMPAGARR</sequence>
<comment type="similarity">
    <text evidence="2 6">Belongs to the band 7/mec-2 family. HflC subfamily.</text>
</comment>
<evidence type="ECO:0000256" key="3">
    <source>
        <dbReference type="ARBA" id="ARBA00022692"/>
    </source>
</evidence>
<dbReference type="PANTHER" id="PTHR42911:SF1">
    <property type="entry name" value="MODULATOR OF FTSH PROTEASE HFLC"/>
    <property type="match status" value="1"/>
</dbReference>
<dbReference type="EMBL" id="JALJRB010000001">
    <property type="protein sequence ID" value="MCJ8498970.1"/>
    <property type="molecule type" value="Genomic_DNA"/>
</dbReference>
<dbReference type="Pfam" id="PF01145">
    <property type="entry name" value="Band_7"/>
    <property type="match status" value="1"/>
</dbReference>
<evidence type="ECO:0000256" key="1">
    <source>
        <dbReference type="ARBA" id="ARBA00004167"/>
    </source>
</evidence>
<dbReference type="InterPro" id="IPR010200">
    <property type="entry name" value="HflC"/>
</dbReference>
<evidence type="ECO:0000313" key="10">
    <source>
        <dbReference type="Proteomes" id="UP001165427"/>
    </source>
</evidence>
<dbReference type="GO" id="GO:0006508">
    <property type="term" value="P:proteolysis"/>
    <property type="evidence" value="ECO:0007669"/>
    <property type="project" value="UniProtKB-KW"/>
</dbReference>
<organism evidence="9 10">
    <name type="scientific">Desulfatitalea alkaliphila</name>
    <dbReference type="NCBI Taxonomy" id="2929485"/>
    <lineage>
        <taxon>Bacteria</taxon>
        <taxon>Pseudomonadati</taxon>
        <taxon>Thermodesulfobacteriota</taxon>
        <taxon>Desulfobacteria</taxon>
        <taxon>Desulfobacterales</taxon>
        <taxon>Desulfosarcinaceae</taxon>
        <taxon>Desulfatitalea</taxon>
    </lineage>
</organism>
<dbReference type="NCBIfam" id="TIGR01932">
    <property type="entry name" value="hflC"/>
    <property type="match status" value="1"/>
</dbReference>
<evidence type="ECO:0000256" key="7">
    <source>
        <dbReference type="SAM" id="Phobius"/>
    </source>
</evidence>
<dbReference type="Proteomes" id="UP001165427">
    <property type="component" value="Unassembled WGS sequence"/>
</dbReference>
<evidence type="ECO:0000256" key="5">
    <source>
        <dbReference type="ARBA" id="ARBA00023136"/>
    </source>
</evidence>
<keyword evidence="9" id="KW-0645">Protease</keyword>
<evidence type="ECO:0000256" key="4">
    <source>
        <dbReference type="ARBA" id="ARBA00022989"/>
    </source>
</evidence>
<evidence type="ECO:0000256" key="6">
    <source>
        <dbReference type="PIRNR" id="PIRNR005651"/>
    </source>
</evidence>
<evidence type="ECO:0000259" key="8">
    <source>
        <dbReference type="SMART" id="SM00244"/>
    </source>
</evidence>
<dbReference type="CDD" id="cd03405">
    <property type="entry name" value="SPFH_HflC"/>
    <property type="match status" value="1"/>
</dbReference>
<dbReference type="RefSeq" id="WP_246901969.1">
    <property type="nucleotide sequence ID" value="NZ_JALJRB010000001.1"/>
</dbReference>
<dbReference type="Gene3D" id="3.30.479.30">
    <property type="entry name" value="Band 7 domain"/>
    <property type="match status" value="1"/>
</dbReference>
<dbReference type="PANTHER" id="PTHR42911">
    <property type="entry name" value="MODULATOR OF FTSH PROTEASE HFLC"/>
    <property type="match status" value="1"/>
</dbReference>
<feature type="transmembrane region" description="Helical" evidence="7">
    <location>
        <begin position="12"/>
        <end position="33"/>
    </location>
</feature>
<keyword evidence="3 7" id="KW-0812">Transmembrane</keyword>
<dbReference type="GO" id="GO:0008233">
    <property type="term" value="F:peptidase activity"/>
    <property type="evidence" value="ECO:0007669"/>
    <property type="project" value="UniProtKB-KW"/>
</dbReference>